<dbReference type="SUPFAM" id="SSF51735">
    <property type="entry name" value="NAD(P)-binding Rossmann-fold domains"/>
    <property type="match status" value="1"/>
</dbReference>
<gene>
    <name evidence="2" type="primary">RTN4IP1</name>
    <name evidence="2" type="ORF">Anas_07962</name>
</gene>
<dbReference type="InterPro" id="IPR036291">
    <property type="entry name" value="NAD(P)-bd_dom_sf"/>
</dbReference>
<dbReference type="GO" id="GO:0005739">
    <property type="term" value="C:mitochondrion"/>
    <property type="evidence" value="ECO:0007669"/>
    <property type="project" value="TreeGrafter"/>
</dbReference>
<evidence type="ECO:0000313" key="2">
    <source>
        <dbReference type="EMBL" id="KAB7494051.1"/>
    </source>
</evidence>
<comment type="caution">
    <text evidence="2">The sequence shown here is derived from an EMBL/GenBank/DDBJ whole genome shotgun (WGS) entry which is preliminary data.</text>
</comment>
<reference evidence="2 3" key="1">
    <citation type="journal article" date="2019" name="PLoS Biol.">
        <title>Sex chromosomes control vertical transmission of feminizing Wolbachia symbionts in an isopod.</title>
        <authorList>
            <person name="Becking T."/>
            <person name="Chebbi M.A."/>
            <person name="Giraud I."/>
            <person name="Moumen B."/>
            <person name="Laverre T."/>
            <person name="Caubet Y."/>
            <person name="Peccoud J."/>
            <person name="Gilbert C."/>
            <person name="Cordaux R."/>
        </authorList>
    </citation>
    <scope>NUCLEOTIDE SEQUENCE [LARGE SCALE GENOMIC DNA]</scope>
    <source>
        <strain evidence="2">ANa2</strain>
        <tissue evidence="2">Whole body excluding digestive tract and cuticle</tissue>
    </source>
</reference>
<dbReference type="PANTHER" id="PTHR11695">
    <property type="entry name" value="ALCOHOL DEHYDROGENASE RELATED"/>
    <property type="match status" value="1"/>
</dbReference>
<sequence length="365" mass="40473">MNPSYFHHHLLLIKKIFIQRGFNHNTFLYLGSNLKKNASHIFSSTVPKRSMNTETMKSWQATTYGLENLKLSSIDIPSILKPNEVLVKVCAASVNPLDVLMLDKAYGRSTFELLNYLDYFGDVLKTPNLPLTGGRDFVGEVVRVGHSVSNIEVNDKVWGVVMPHRQGSHAEYVVTSDFLISKKPENISDIEAASLPYIGMTAWNTVVSFGNLSQHHCKGLKIGLVGANGGIGTFLTQLFHLLIDAAGISTGDWCETLLMSRNSTIISLKSPLLTNIDENGALFGSMKTLAELVKVNTVVVPDGVKIKWSFFYPNKEALQNIGKLLEEGKIRPIIDKVFKMEDLLSAYEHVKSGRKQGKTVIDFTS</sequence>
<accession>A0A5N5SIZ2</accession>
<keyword evidence="3" id="KW-1185">Reference proteome</keyword>
<evidence type="ECO:0000259" key="1">
    <source>
        <dbReference type="SMART" id="SM00829"/>
    </source>
</evidence>
<dbReference type="PANTHER" id="PTHR11695:SF294">
    <property type="entry name" value="RETICULON-4-INTERACTING PROTEIN 1, MITOCHONDRIAL"/>
    <property type="match status" value="1"/>
</dbReference>
<dbReference type="SMART" id="SM00829">
    <property type="entry name" value="PKS_ER"/>
    <property type="match status" value="1"/>
</dbReference>
<dbReference type="GO" id="GO:0016491">
    <property type="term" value="F:oxidoreductase activity"/>
    <property type="evidence" value="ECO:0007669"/>
    <property type="project" value="InterPro"/>
</dbReference>
<dbReference type="SUPFAM" id="SSF50129">
    <property type="entry name" value="GroES-like"/>
    <property type="match status" value="1"/>
</dbReference>
<dbReference type="InterPro" id="IPR020843">
    <property type="entry name" value="ER"/>
</dbReference>
<organism evidence="2 3">
    <name type="scientific">Armadillidium nasatum</name>
    <dbReference type="NCBI Taxonomy" id="96803"/>
    <lineage>
        <taxon>Eukaryota</taxon>
        <taxon>Metazoa</taxon>
        <taxon>Ecdysozoa</taxon>
        <taxon>Arthropoda</taxon>
        <taxon>Crustacea</taxon>
        <taxon>Multicrustacea</taxon>
        <taxon>Malacostraca</taxon>
        <taxon>Eumalacostraca</taxon>
        <taxon>Peracarida</taxon>
        <taxon>Isopoda</taxon>
        <taxon>Oniscidea</taxon>
        <taxon>Crinocheta</taxon>
        <taxon>Armadillidiidae</taxon>
        <taxon>Armadillidium</taxon>
    </lineage>
</organism>
<dbReference type="InterPro" id="IPR013154">
    <property type="entry name" value="ADH-like_N"/>
</dbReference>
<dbReference type="EMBL" id="SEYY01024551">
    <property type="protein sequence ID" value="KAB7494051.1"/>
    <property type="molecule type" value="Genomic_DNA"/>
</dbReference>
<name>A0A5N5SIZ2_9CRUS</name>
<dbReference type="Proteomes" id="UP000326759">
    <property type="component" value="Unassembled WGS sequence"/>
</dbReference>
<dbReference type="InterPro" id="IPR050700">
    <property type="entry name" value="YIM1/Zinc_Alcohol_DH_Fams"/>
</dbReference>
<dbReference type="AlphaFoldDB" id="A0A5N5SIZ2"/>
<protein>
    <submittedName>
        <fullName evidence="2">Reticulon-4-interacting protein 1, mitochondrial</fullName>
    </submittedName>
</protein>
<dbReference type="OrthoDB" id="48317at2759"/>
<dbReference type="InterPro" id="IPR011032">
    <property type="entry name" value="GroES-like_sf"/>
</dbReference>
<proteinExistence type="predicted"/>
<dbReference type="Pfam" id="PF08240">
    <property type="entry name" value="ADH_N"/>
    <property type="match status" value="1"/>
</dbReference>
<evidence type="ECO:0000313" key="3">
    <source>
        <dbReference type="Proteomes" id="UP000326759"/>
    </source>
</evidence>
<dbReference type="Gene3D" id="3.90.180.10">
    <property type="entry name" value="Medium-chain alcohol dehydrogenases, catalytic domain"/>
    <property type="match status" value="2"/>
</dbReference>
<dbReference type="Pfam" id="PF13602">
    <property type="entry name" value="ADH_zinc_N_2"/>
    <property type="match status" value="1"/>
</dbReference>
<feature type="domain" description="Enoyl reductase (ER)" evidence="1">
    <location>
        <begin position="65"/>
        <end position="361"/>
    </location>
</feature>